<name>A0ABN8J9X2_9NEOP</name>
<evidence type="ECO:0000313" key="1">
    <source>
        <dbReference type="EMBL" id="CAH2074900.1"/>
    </source>
</evidence>
<gene>
    <name evidence="1" type="ORF">IPOD504_LOCUS16317</name>
</gene>
<keyword evidence="2" id="KW-1185">Reference proteome</keyword>
<dbReference type="Proteomes" id="UP000837857">
    <property type="component" value="Chromosome 8"/>
</dbReference>
<organism evidence="1 2">
    <name type="scientific">Iphiclides podalirius</name>
    <name type="common">scarce swallowtail</name>
    <dbReference type="NCBI Taxonomy" id="110791"/>
    <lineage>
        <taxon>Eukaryota</taxon>
        <taxon>Metazoa</taxon>
        <taxon>Ecdysozoa</taxon>
        <taxon>Arthropoda</taxon>
        <taxon>Hexapoda</taxon>
        <taxon>Insecta</taxon>
        <taxon>Pterygota</taxon>
        <taxon>Neoptera</taxon>
        <taxon>Endopterygota</taxon>
        <taxon>Lepidoptera</taxon>
        <taxon>Glossata</taxon>
        <taxon>Ditrysia</taxon>
        <taxon>Papilionoidea</taxon>
        <taxon>Papilionidae</taxon>
        <taxon>Papilioninae</taxon>
        <taxon>Iphiclides</taxon>
    </lineage>
</organism>
<protein>
    <submittedName>
        <fullName evidence="1">Uncharacterized protein</fullName>
    </submittedName>
</protein>
<proteinExistence type="predicted"/>
<sequence length="83" mass="9106">MSETIIVMVTALASHRDAASLPAAGRGAISQLSHTALSNRPHPVPIAISKISNVHETPKHKGRNRNCDCYTLAKHEFFSLLRY</sequence>
<dbReference type="EMBL" id="OW152820">
    <property type="protein sequence ID" value="CAH2074900.1"/>
    <property type="molecule type" value="Genomic_DNA"/>
</dbReference>
<evidence type="ECO:0000313" key="2">
    <source>
        <dbReference type="Proteomes" id="UP000837857"/>
    </source>
</evidence>
<feature type="non-terminal residue" evidence="1">
    <location>
        <position position="83"/>
    </location>
</feature>
<accession>A0ABN8J9X2</accession>
<reference evidence="1" key="1">
    <citation type="submission" date="2022-03" db="EMBL/GenBank/DDBJ databases">
        <authorList>
            <person name="Martin H S."/>
        </authorList>
    </citation>
    <scope>NUCLEOTIDE SEQUENCE</scope>
</reference>